<evidence type="ECO:0000256" key="6">
    <source>
        <dbReference type="ARBA" id="ARBA00022741"/>
    </source>
</evidence>
<dbReference type="InterPro" id="IPR003593">
    <property type="entry name" value="AAA+_ATPase"/>
</dbReference>
<reference evidence="18" key="1">
    <citation type="submission" date="2021-01" db="EMBL/GenBank/DDBJ databases">
        <title>Genome public.</title>
        <authorList>
            <person name="Liu C."/>
            <person name="Sun Q."/>
        </authorList>
    </citation>
    <scope>NUCLEOTIDE SEQUENCE [LARGE SCALE GENOMIC DNA]</scope>
    <source>
        <strain evidence="18">YIM B02505</strain>
    </source>
</reference>
<sequence length="405" mass="45476">MIIKRYMVKNMNEAMTRIRYELGKDAVIISQRKVKKPGFIGIFSPRMIEVTAAVENASKKDGADNRKKEDTLEDSIESIKKLMNDQISSTKSGANYKTDKEDHGSSIGRETSNRMINETLKNSYSQNNTQDYIVKEMREMKSLISKVISGEDAKEKPYENIRKSLINNDIEENLAETLIKDIPLSAEHDEDALENVIEKRIRVENVDLKGPVVLVGPTGVGKTTTIAKLAGRMALIEKKKVGLITVDTYRIGAVDQLKTYAEIMNLEFKVVITIKEMEEAVNSMKDCDVILIDTTGRSSKNSMQISELRAFVQKVNSDNIHLVISATTKNRDIKSIVEGFKILNYNHVIITKLDETSVYGSILNILQLADKPISFMTTGQTVPDDITIFTKEQIAKLIMGEDNIC</sequence>
<gene>
    <name evidence="17" type="primary">flhF</name>
    <name evidence="17" type="ORF">JHL18_19990</name>
</gene>
<dbReference type="PANTHER" id="PTHR43134">
    <property type="entry name" value="SIGNAL RECOGNITION PARTICLE RECEPTOR SUBUNIT ALPHA"/>
    <property type="match status" value="1"/>
</dbReference>
<evidence type="ECO:0000256" key="7">
    <source>
        <dbReference type="ARBA" id="ARBA00022795"/>
    </source>
</evidence>
<keyword evidence="9" id="KW-0342">GTP-binding</keyword>
<evidence type="ECO:0000256" key="5">
    <source>
        <dbReference type="ARBA" id="ARBA00022475"/>
    </source>
</evidence>
<keyword evidence="7" id="KW-1005">Bacterial flagellum biogenesis</keyword>
<dbReference type="SMART" id="SM00382">
    <property type="entry name" value="AAA"/>
    <property type="match status" value="1"/>
</dbReference>
<evidence type="ECO:0000256" key="2">
    <source>
        <dbReference type="ARBA" id="ARBA00008531"/>
    </source>
</evidence>
<keyword evidence="10" id="KW-0472">Membrane</keyword>
<dbReference type="Gene3D" id="3.40.50.300">
    <property type="entry name" value="P-loop containing nucleotide triphosphate hydrolases"/>
    <property type="match status" value="1"/>
</dbReference>
<dbReference type="Gene3D" id="1.20.120.1380">
    <property type="entry name" value="Flagellar FlhF biosynthesis protein, N domain"/>
    <property type="match status" value="1"/>
</dbReference>
<evidence type="ECO:0000256" key="13">
    <source>
        <dbReference type="NCBIfam" id="TIGR03499"/>
    </source>
</evidence>
<feature type="region of interest" description="Disordered" evidence="14">
    <location>
        <begin position="87"/>
        <end position="109"/>
    </location>
</feature>
<evidence type="ECO:0000313" key="17">
    <source>
        <dbReference type="EMBL" id="MBK1812907.1"/>
    </source>
</evidence>
<comment type="caution">
    <text evidence="17">The sequence shown here is derived from an EMBL/GenBank/DDBJ whole genome shotgun (WGS) entry which is preliminary data.</text>
</comment>
<comment type="similarity">
    <text evidence="2">Belongs to the GTP-binding SRP family.</text>
</comment>
<dbReference type="RefSeq" id="WP_200272544.1">
    <property type="nucleotide sequence ID" value="NZ_JAENHN010000053.1"/>
</dbReference>
<evidence type="ECO:0000256" key="11">
    <source>
        <dbReference type="ARBA" id="ARBA00023225"/>
    </source>
</evidence>
<keyword evidence="5" id="KW-1003">Cell membrane</keyword>
<evidence type="ECO:0000256" key="4">
    <source>
        <dbReference type="ARBA" id="ARBA00022448"/>
    </source>
</evidence>
<keyword evidence="17" id="KW-0969">Cilium</keyword>
<protein>
    <recommendedName>
        <fullName evidence="3 13">Flagellar biosynthesis protein FlhF</fullName>
    </recommendedName>
</protein>
<dbReference type="Pfam" id="PF00448">
    <property type="entry name" value="SRP54"/>
    <property type="match status" value="1"/>
</dbReference>
<evidence type="ECO:0000259" key="16">
    <source>
        <dbReference type="SMART" id="SM00962"/>
    </source>
</evidence>
<keyword evidence="6" id="KW-0547">Nucleotide-binding</keyword>
<evidence type="ECO:0000256" key="3">
    <source>
        <dbReference type="ARBA" id="ARBA00014919"/>
    </source>
</evidence>
<evidence type="ECO:0000256" key="14">
    <source>
        <dbReference type="SAM" id="MobiDB-lite"/>
    </source>
</evidence>
<evidence type="ECO:0000313" key="18">
    <source>
        <dbReference type="Proteomes" id="UP000596739"/>
    </source>
</evidence>
<feature type="domain" description="AAA+ ATPase" evidence="15">
    <location>
        <begin position="208"/>
        <end position="387"/>
    </location>
</feature>
<dbReference type="InterPro" id="IPR027417">
    <property type="entry name" value="P-loop_NTPase"/>
</dbReference>
<name>A0ABS1EU72_9CLOT</name>
<dbReference type="EMBL" id="JAENHN010000053">
    <property type="protein sequence ID" value="MBK1812907.1"/>
    <property type="molecule type" value="Genomic_DNA"/>
</dbReference>
<comment type="subcellular location">
    <subcellularLocation>
        <location evidence="1">Cell membrane</location>
        <topology evidence="1">Peripheral membrane protein</topology>
        <orientation evidence="1">Cytoplasmic side</orientation>
    </subcellularLocation>
</comment>
<organism evidence="17 18">
    <name type="scientific">Clostridium yunnanense</name>
    <dbReference type="NCBI Taxonomy" id="2800325"/>
    <lineage>
        <taxon>Bacteria</taxon>
        <taxon>Bacillati</taxon>
        <taxon>Bacillota</taxon>
        <taxon>Clostridia</taxon>
        <taxon>Eubacteriales</taxon>
        <taxon>Clostridiaceae</taxon>
        <taxon>Clostridium</taxon>
    </lineage>
</organism>
<evidence type="ECO:0000256" key="12">
    <source>
        <dbReference type="ARBA" id="ARBA00025337"/>
    </source>
</evidence>
<keyword evidence="18" id="KW-1185">Reference proteome</keyword>
<dbReference type="Proteomes" id="UP000596739">
    <property type="component" value="Unassembled WGS sequence"/>
</dbReference>
<dbReference type="InterPro" id="IPR047040">
    <property type="entry name" value="FlhF__GTPase_dom"/>
</dbReference>
<dbReference type="PANTHER" id="PTHR43134:SF3">
    <property type="entry name" value="FLAGELLAR BIOSYNTHESIS PROTEIN FLHF"/>
    <property type="match status" value="1"/>
</dbReference>
<dbReference type="NCBIfam" id="TIGR03499">
    <property type="entry name" value="FlhF"/>
    <property type="match status" value="1"/>
</dbReference>
<keyword evidence="8" id="KW-0653">Protein transport</keyword>
<dbReference type="InterPro" id="IPR020006">
    <property type="entry name" value="FlhF"/>
</dbReference>
<evidence type="ECO:0000256" key="10">
    <source>
        <dbReference type="ARBA" id="ARBA00023136"/>
    </source>
</evidence>
<dbReference type="CDD" id="cd17873">
    <property type="entry name" value="FlhF"/>
    <property type="match status" value="1"/>
</dbReference>
<keyword evidence="4" id="KW-0813">Transport</keyword>
<proteinExistence type="inferred from homology"/>
<evidence type="ECO:0000256" key="1">
    <source>
        <dbReference type="ARBA" id="ARBA00004413"/>
    </source>
</evidence>
<comment type="function">
    <text evidence="12">Necessary for flagellar biosynthesis. May be involved in translocation of the flagellum.</text>
</comment>
<accession>A0ABS1EU72</accession>
<evidence type="ECO:0000256" key="9">
    <source>
        <dbReference type="ARBA" id="ARBA00023134"/>
    </source>
</evidence>
<keyword evidence="11" id="KW-1006">Bacterial flagellum protein export</keyword>
<evidence type="ECO:0000259" key="15">
    <source>
        <dbReference type="SMART" id="SM00382"/>
    </source>
</evidence>
<feature type="domain" description="SRP54-type proteins GTP-binding" evidence="16">
    <location>
        <begin position="209"/>
        <end position="400"/>
    </location>
</feature>
<keyword evidence="17" id="KW-0282">Flagellum</keyword>
<dbReference type="InterPro" id="IPR000897">
    <property type="entry name" value="SRP54_GTPase_dom"/>
</dbReference>
<keyword evidence="17" id="KW-0966">Cell projection</keyword>
<evidence type="ECO:0000256" key="8">
    <source>
        <dbReference type="ARBA" id="ARBA00022927"/>
    </source>
</evidence>
<dbReference type="SMART" id="SM00962">
    <property type="entry name" value="SRP54"/>
    <property type="match status" value="1"/>
</dbReference>
<dbReference type="SUPFAM" id="SSF52540">
    <property type="entry name" value="P-loop containing nucleoside triphosphate hydrolases"/>
    <property type="match status" value="1"/>
</dbReference>